<dbReference type="EMBL" id="KZ994051">
    <property type="protein sequence ID" value="RKO93978.1"/>
    <property type="molecule type" value="Genomic_DNA"/>
</dbReference>
<name>A0A4P9WQA3_9FUNG</name>
<keyword evidence="2" id="KW-1185">Reference proteome</keyword>
<reference evidence="2" key="1">
    <citation type="journal article" date="2018" name="Nat. Microbiol.">
        <title>Leveraging single-cell genomics to expand the fungal tree of life.</title>
        <authorList>
            <person name="Ahrendt S.R."/>
            <person name="Quandt C.A."/>
            <person name="Ciobanu D."/>
            <person name="Clum A."/>
            <person name="Salamov A."/>
            <person name="Andreopoulos B."/>
            <person name="Cheng J.F."/>
            <person name="Woyke T."/>
            <person name="Pelin A."/>
            <person name="Henrissat B."/>
            <person name="Reynolds N.K."/>
            <person name="Benny G.L."/>
            <person name="Smith M.E."/>
            <person name="James T.Y."/>
            <person name="Grigoriev I.V."/>
        </authorList>
    </citation>
    <scope>NUCLEOTIDE SEQUENCE [LARGE SCALE GENOMIC DNA]</scope>
</reference>
<evidence type="ECO:0000313" key="2">
    <source>
        <dbReference type="Proteomes" id="UP000269721"/>
    </source>
</evidence>
<gene>
    <name evidence="1" type="ORF">BDK51DRAFT_43850</name>
</gene>
<accession>A0A4P9WQA3</accession>
<dbReference type="Proteomes" id="UP000269721">
    <property type="component" value="Unassembled WGS sequence"/>
</dbReference>
<proteinExistence type="predicted"/>
<evidence type="ECO:0000313" key="1">
    <source>
        <dbReference type="EMBL" id="RKO93978.1"/>
    </source>
</evidence>
<organism evidence="1 2">
    <name type="scientific">Blyttiomyces helicus</name>
    <dbReference type="NCBI Taxonomy" id="388810"/>
    <lineage>
        <taxon>Eukaryota</taxon>
        <taxon>Fungi</taxon>
        <taxon>Fungi incertae sedis</taxon>
        <taxon>Chytridiomycota</taxon>
        <taxon>Chytridiomycota incertae sedis</taxon>
        <taxon>Chytridiomycetes</taxon>
        <taxon>Chytridiomycetes incertae sedis</taxon>
        <taxon>Blyttiomyces</taxon>
    </lineage>
</organism>
<dbReference type="AlphaFoldDB" id="A0A4P9WQA3"/>
<sequence length="248" mass="26563">MGAGWPAPERVPQLILEKCVSLLSSTGLKESGTVFGALLTSTVVAAELDGKSFDPPALATALATRPCIAIIFAAGNPNLLALGVHPGQGVGRPGPILAVVAFFSSLGRLHNSSCLRLYFAPVRQDRRPAGAAFQATLFPRHRLLAFRAVDDSHYQVPNTVSLGYIENSIQLHRDRLHPQASPASIRGRNDGGSSFRYQCSGGENQAITTDLVHHILVVERVCYAPDGVLSVDYDCIKGEEGLLRFDHA</sequence>
<protein>
    <submittedName>
        <fullName evidence="1">Uncharacterized protein</fullName>
    </submittedName>
</protein>